<dbReference type="RefSeq" id="WP_098175880.1">
    <property type="nucleotide sequence ID" value="NZ_CP030926.1"/>
</dbReference>
<dbReference type="EMBL" id="CP030926">
    <property type="protein sequence ID" value="AXN40015.1"/>
    <property type="molecule type" value="Genomic_DNA"/>
</dbReference>
<evidence type="ECO:0000313" key="3">
    <source>
        <dbReference type="EMBL" id="PEJ33944.1"/>
    </source>
</evidence>
<dbReference type="InterPro" id="IPR032693">
    <property type="entry name" value="YtkA-like_dom"/>
</dbReference>
<organism evidence="3 4">
    <name type="scientific">Peribacillus butanolivorans</name>
    <dbReference type="NCBI Taxonomy" id="421767"/>
    <lineage>
        <taxon>Bacteria</taxon>
        <taxon>Bacillati</taxon>
        <taxon>Bacillota</taxon>
        <taxon>Bacilli</taxon>
        <taxon>Bacillales</taxon>
        <taxon>Bacillaceae</taxon>
        <taxon>Peribacillus</taxon>
    </lineage>
</organism>
<accession>A0AAX0S4J5</accession>
<dbReference type="AlphaFoldDB" id="A0AAX0S4J5"/>
<reference evidence="2 5" key="2">
    <citation type="submission" date="2018-07" db="EMBL/GenBank/DDBJ databases">
        <title>The molecular basis for the intramolecular migration of carboxyl group in the catabolism of para-hydroxybenzoate via gentisate.</title>
        <authorList>
            <person name="Zhao H."/>
            <person name="Xu Y."/>
            <person name="Lin S."/>
            <person name="Spain J.C."/>
            <person name="Zhou N.-Y."/>
        </authorList>
    </citation>
    <scope>NUCLEOTIDE SEQUENCE [LARGE SCALE GENOMIC DNA]</scope>
    <source>
        <strain evidence="2 5">PHB-7a</strain>
    </source>
</reference>
<dbReference type="PROSITE" id="PS51257">
    <property type="entry name" value="PROKAR_LIPOPROTEIN"/>
    <property type="match status" value="1"/>
</dbReference>
<name>A0AAX0S4J5_9BACI</name>
<dbReference type="Proteomes" id="UP000260457">
    <property type="component" value="Chromosome"/>
</dbReference>
<dbReference type="EMBL" id="NUEQ01000015">
    <property type="protein sequence ID" value="PEJ33944.1"/>
    <property type="molecule type" value="Genomic_DNA"/>
</dbReference>
<dbReference type="Gene3D" id="2.60.40.10">
    <property type="entry name" value="Immunoglobulins"/>
    <property type="match status" value="1"/>
</dbReference>
<evidence type="ECO:0000313" key="2">
    <source>
        <dbReference type="EMBL" id="AXN40015.1"/>
    </source>
</evidence>
<evidence type="ECO:0000313" key="5">
    <source>
        <dbReference type="Proteomes" id="UP000260457"/>
    </source>
</evidence>
<keyword evidence="5" id="KW-1185">Reference proteome</keyword>
<feature type="domain" description="YtkA-like" evidence="1">
    <location>
        <begin position="37"/>
        <end position="110"/>
    </location>
</feature>
<dbReference type="Pfam" id="PF13115">
    <property type="entry name" value="YtkA"/>
    <property type="match status" value="2"/>
</dbReference>
<dbReference type="KEGG" id="pbut:DTO10_17715"/>
<dbReference type="Proteomes" id="UP000220106">
    <property type="component" value="Unassembled WGS sequence"/>
</dbReference>
<protein>
    <recommendedName>
        <fullName evidence="1">YtkA-like domain-containing protein</fullName>
    </recommendedName>
</protein>
<evidence type="ECO:0000259" key="1">
    <source>
        <dbReference type="Pfam" id="PF13115"/>
    </source>
</evidence>
<dbReference type="InterPro" id="IPR013783">
    <property type="entry name" value="Ig-like_fold"/>
</dbReference>
<reference evidence="3 4" key="1">
    <citation type="submission" date="2017-09" db="EMBL/GenBank/DDBJ databases">
        <title>Large-scale bioinformatics analysis of Bacillus genomes uncovers conserved roles of natural products in bacterial physiology.</title>
        <authorList>
            <consortium name="Agbiome Team Llc"/>
            <person name="Bleich R.M."/>
            <person name="Kirk G.J."/>
            <person name="Santa Maria K.C."/>
            <person name="Allen S.E."/>
            <person name="Farag S."/>
            <person name="Shank E.A."/>
            <person name="Bowers A."/>
        </authorList>
    </citation>
    <scope>NUCLEOTIDE SEQUENCE [LARGE SCALE GENOMIC DNA]</scope>
    <source>
        <strain evidence="3 4">AFS003229</strain>
    </source>
</reference>
<sequence length="237" mass="26301">MKKLYVCTALLFMLAGCQESEMPEDKEVNTVIPESMEASIIIKGKLVPGKEVILETTVKQGSNLVNEAGEVLFEVRKSGQDKREMLEAKNTGSGTYQVMHSFNEQGKYYVVAHVTAKGLHVMPEKEVVVTDHESEGASAHPSTDVSIDFQSNPVKAGSSSNFEATVELNGKPLTNADVNFEVWKEGSEESHFTKANEEEKGNYQNKVSFVEPGTYKVQVHVEKDEVHEHRLQTIQVN</sequence>
<feature type="domain" description="YtkA-like" evidence="1">
    <location>
        <begin position="141"/>
        <end position="220"/>
    </location>
</feature>
<gene>
    <name evidence="3" type="ORF">CN689_10925</name>
    <name evidence="2" type="ORF">DTO10_17715</name>
</gene>
<evidence type="ECO:0000313" key="4">
    <source>
        <dbReference type="Proteomes" id="UP000220106"/>
    </source>
</evidence>
<proteinExistence type="predicted"/>